<name>A0ABT7VS08_9GAMM</name>
<dbReference type="Proteomes" id="UP001171945">
    <property type="component" value="Unassembled WGS sequence"/>
</dbReference>
<evidence type="ECO:0000313" key="1">
    <source>
        <dbReference type="EMBL" id="MDM8561808.1"/>
    </source>
</evidence>
<sequence>MKRLNHSFEAYHNKIRLSSFNRLFVFVEGKINDPYFYGKICRSVCQDVRYTIRQAEEIHTGGKSALKFCNDSAVSLEINFKAKSIRGFSFLKKN</sequence>
<organism evidence="1 2">
    <name type="scientific">Candidatus Marithioploca araucensis</name>
    <dbReference type="NCBI Taxonomy" id="70273"/>
    <lineage>
        <taxon>Bacteria</taxon>
        <taxon>Pseudomonadati</taxon>
        <taxon>Pseudomonadota</taxon>
        <taxon>Gammaproteobacteria</taxon>
        <taxon>Thiotrichales</taxon>
        <taxon>Thiotrichaceae</taxon>
        <taxon>Candidatus Marithioploca</taxon>
    </lineage>
</organism>
<accession>A0ABT7VS08</accession>
<evidence type="ECO:0000313" key="2">
    <source>
        <dbReference type="Proteomes" id="UP001171945"/>
    </source>
</evidence>
<protein>
    <submittedName>
        <fullName evidence="1">Uncharacterized protein</fullName>
    </submittedName>
</protein>
<reference evidence="1" key="1">
    <citation type="submission" date="2023-06" db="EMBL/GenBank/DDBJ databases">
        <title>Uncultivated large filamentous bacteria from sulfidic sediments reveal new species and different genomic features in energy metabolism and defense.</title>
        <authorList>
            <person name="Fonseca A."/>
        </authorList>
    </citation>
    <scope>NUCLEOTIDE SEQUENCE</scope>
    <source>
        <strain evidence="1">HSG4</strain>
    </source>
</reference>
<dbReference type="EMBL" id="JAUCGM010000006">
    <property type="protein sequence ID" value="MDM8561808.1"/>
    <property type="molecule type" value="Genomic_DNA"/>
</dbReference>
<gene>
    <name evidence="1" type="ORF">QUF54_00460</name>
</gene>
<proteinExistence type="predicted"/>
<keyword evidence="2" id="KW-1185">Reference proteome</keyword>
<comment type="caution">
    <text evidence="1">The sequence shown here is derived from an EMBL/GenBank/DDBJ whole genome shotgun (WGS) entry which is preliminary data.</text>
</comment>